<evidence type="ECO:0000313" key="2">
    <source>
        <dbReference type="EMBL" id="NUQ91208.1"/>
    </source>
</evidence>
<name>A0A850CH34_9ACTN</name>
<evidence type="ECO:0008006" key="4">
    <source>
        <dbReference type="Google" id="ProtNLM"/>
    </source>
</evidence>
<evidence type="ECO:0000256" key="1">
    <source>
        <dbReference type="SAM" id="Phobius"/>
    </source>
</evidence>
<evidence type="ECO:0000313" key="3">
    <source>
        <dbReference type="Proteomes" id="UP000574690"/>
    </source>
</evidence>
<organism evidence="2 3">
    <name type="scientific">Glycomyces artemisiae</name>
    <dbReference type="NCBI Taxonomy" id="1076443"/>
    <lineage>
        <taxon>Bacteria</taxon>
        <taxon>Bacillati</taxon>
        <taxon>Actinomycetota</taxon>
        <taxon>Actinomycetes</taxon>
        <taxon>Glycomycetales</taxon>
        <taxon>Glycomycetaceae</taxon>
        <taxon>Glycomyces</taxon>
    </lineage>
</organism>
<accession>A0A850CH34</accession>
<sequence length="265" mass="28358">MMWAALVMILVIRVLSAVNSGVLPVGIALAAAPYPPLIAILARRWRPAVRHGLLVAVVVLGLMPFAVVGTDWEWFPWTIAAGVLCVLPARAAWPLFGLILAATGAGRLLCGLPFPEWTWWVCSTAIDALILFSLYTLSGMVRDLHAARDELSRLATLRERLRLDGELREVVDSELRAIAARLSRATAAGVKAEAEVRAEIGAAVEAARRTMAGIRRMADDFRSSGGPRPSASIRSPRVARLILLATILIQSSSPACSPGRSANAG</sequence>
<dbReference type="Proteomes" id="UP000574690">
    <property type="component" value="Unassembled WGS sequence"/>
</dbReference>
<comment type="caution">
    <text evidence="2">The sequence shown here is derived from an EMBL/GenBank/DDBJ whole genome shotgun (WGS) entry which is preliminary data.</text>
</comment>
<dbReference type="EMBL" id="JABFXE010000927">
    <property type="protein sequence ID" value="NUQ91208.1"/>
    <property type="molecule type" value="Genomic_DNA"/>
</dbReference>
<dbReference type="Gene3D" id="1.20.5.1930">
    <property type="match status" value="1"/>
</dbReference>
<reference evidence="2 3" key="1">
    <citation type="submission" date="2020-05" db="EMBL/GenBank/DDBJ databases">
        <title>DNA-SIP metagenomic assembled genomes.</title>
        <authorList>
            <person name="Yu J."/>
        </authorList>
    </citation>
    <scope>NUCLEOTIDE SEQUENCE [LARGE SCALE GENOMIC DNA]</scope>
    <source>
        <strain evidence="2">Bin5.27</strain>
    </source>
</reference>
<feature type="transmembrane region" description="Helical" evidence="1">
    <location>
        <begin position="54"/>
        <end position="72"/>
    </location>
</feature>
<proteinExistence type="predicted"/>
<gene>
    <name evidence="2" type="ORF">HOQ43_22420</name>
</gene>
<dbReference type="AlphaFoldDB" id="A0A850CH34"/>
<feature type="transmembrane region" description="Helical" evidence="1">
    <location>
        <begin position="117"/>
        <end position="138"/>
    </location>
</feature>
<keyword evidence="1" id="KW-0812">Transmembrane</keyword>
<keyword evidence="1" id="KW-0472">Membrane</keyword>
<feature type="transmembrane region" description="Helical" evidence="1">
    <location>
        <begin position="79"/>
        <end position="105"/>
    </location>
</feature>
<keyword evidence="1" id="KW-1133">Transmembrane helix</keyword>
<protein>
    <recommendedName>
        <fullName evidence="4">Histidine kinase</fullName>
    </recommendedName>
</protein>